<dbReference type="InterPro" id="IPR015000">
    <property type="entry name" value="EipB-like"/>
</dbReference>
<evidence type="ECO:0008006" key="4">
    <source>
        <dbReference type="Google" id="ProtNLM"/>
    </source>
</evidence>
<gene>
    <name evidence="2" type="ORF">GGQ63_000112</name>
</gene>
<protein>
    <recommendedName>
        <fullName evidence="4">ATP-binding protein</fullName>
    </recommendedName>
</protein>
<proteinExistence type="predicted"/>
<evidence type="ECO:0000313" key="3">
    <source>
        <dbReference type="Proteomes" id="UP000523821"/>
    </source>
</evidence>
<sequence length="285" mass="29950">MKKRNTHLLAATLLAGATIAADGSAAAATADLALHRAVYDLSLADSTDDSAIGGAAGRMVYDVSGSACDGYTTNLRFVTQISDTEGNGRVTDVHTSTFEDGAGKRFRFATRTYVDGNLSEDTVGSADRSSGSVRVQLSKPEKKSFDLPAAVLFPTQHLAALLQAAEAGRHFVQIDLFDGSDKGDKPYATSAVIGAALTGPDALADGGAATKAGIDAVARWPVTLSYFDGKAAANGEETPVYELSFLLYENGITRRMKLDYGGFALEGRLVNLEIRPQEEASCGER</sequence>
<dbReference type="RefSeq" id="WP_183851654.1">
    <property type="nucleotide sequence ID" value="NZ_JACHOO010000001.1"/>
</dbReference>
<dbReference type="Proteomes" id="UP000523821">
    <property type="component" value="Unassembled WGS sequence"/>
</dbReference>
<dbReference type="EMBL" id="JACHOO010000001">
    <property type="protein sequence ID" value="MBB5751069.1"/>
    <property type="molecule type" value="Genomic_DNA"/>
</dbReference>
<reference evidence="2 3" key="1">
    <citation type="submission" date="2020-08" db="EMBL/GenBank/DDBJ databases">
        <title>Genomic Encyclopedia of Type Strains, Phase IV (KMG-IV): sequencing the most valuable type-strain genomes for metagenomic binning, comparative biology and taxonomic classification.</title>
        <authorList>
            <person name="Goeker M."/>
        </authorList>
    </citation>
    <scope>NUCLEOTIDE SEQUENCE [LARGE SCALE GENOMIC DNA]</scope>
    <source>
        <strain evidence="2 3">DSM 16268</strain>
    </source>
</reference>
<dbReference type="Pfam" id="PF08904">
    <property type="entry name" value="EipB_like"/>
    <property type="match status" value="1"/>
</dbReference>
<dbReference type="AlphaFoldDB" id="A0A7W9CSZ5"/>
<evidence type="ECO:0000256" key="1">
    <source>
        <dbReference type="SAM" id="SignalP"/>
    </source>
</evidence>
<accession>A0A7W9CSZ5</accession>
<name>A0A7W9CSZ5_9HYPH</name>
<evidence type="ECO:0000313" key="2">
    <source>
        <dbReference type="EMBL" id="MBB5751069.1"/>
    </source>
</evidence>
<feature type="chain" id="PRO_5031255046" description="ATP-binding protein" evidence="1">
    <location>
        <begin position="21"/>
        <end position="285"/>
    </location>
</feature>
<comment type="caution">
    <text evidence="2">The sequence shown here is derived from an EMBL/GenBank/DDBJ whole genome shotgun (WGS) entry which is preliminary data.</text>
</comment>
<keyword evidence="3" id="KW-1185">Reference proteome</keyword>
<organism evidence="2 3">
    <name type="scientific">Prosthecomicrobium pneumaticum</name>
    <dbReference type="NCBI Taxonomy" id="81895"/>
    <lineage>
        <taxon>Bacteria</taxon>
        <taxon>Pseudomonadati</taxon>
        <taxon>Pseudomonadota</taxon>
        <taxon>Alphaproteobacteria</taxon>
        <taxon>Hyphomicrobiales</taxon>
        <taxon>Kaistiaceae</taxon>
        <taxon>Prosthecomicrobium</taxon>
    </lineage>
</organism>
<feature type="signal peptide" evidence="1">
    <location>
        <begin position="1"/>
        <end position="20"/>
    </location>
</feature>
<keyword evidence="1" id="KW-0732">Signal</keyword>